<evidence type="ECO:0000259" key="1">
    <source>
        <dbReference type="Pfam" id="PF13466"/>
    </source>
</evidence>
<dbReference type="SUPFAM" id="SSF52091">
    <property type="entry name" value="SpoIIaa-like"/>
    <property type="match status" value="1"/>
</dbReference>
<accession>A0A254QAR3</accession>
<gene>
    <name evidence="2" type="ORF">CBI30_02410</name>
</gene>
<feature type="domain" description="MlaB-like STAS" evidence="1">
    <location>
        <begin position="8"/>
        <end position="79"/>
    </location>
</feature>
<reference evidence="2 3" key="1">
    <citation type="submission" date="2017-05" db="EMBL/GenBank/DDBJ databases">
        <title>Polynucleobacter sp. MWH-K35W1 isolated from the permanently anoxic monimolimnion of a meromictic lake.</title>
        <authorList>
            <person name="Hahn M.W."/>
        </authorList>
    </citation>
    <scope>NUCLEOTIDE SEQUENCE [LARGE SCALE GENOMIC DNA]</scope>
    <source>
        <strain evidence="2 3">MWH-K35W1</strain>
    </source>
</reference>
<dbReference type="Proteomes" id="UP000198104">
    <property type="component" value="Unassembled WGS sequence"/>
</dbReference>
<keyword evidence="3" id="KW-1185">Reference proteome</keyword>
<dbReference type="Gene3D" id="3.30.750.24">
    <property type="entry name" value="STAS domain"/>
    <property type="match status" value="1"/>
</dbReference>
<comment type="caution">
    <text evidence="2">The sequence shown here is derived from an EMBL/GenBank/DDBJ whole genome shotgun (WGS) entry which is preliminary data.</text>
</comment>
<organism evidence="2 3">
    <name type="scientific">Polynucleobacter aenigmaticus</name>
    <dbReference type="NCBI Taxonomy" id="1743164"/>
    <lineage>
        <taxon>Bacteria</taxon>
        <taxon>Pseudomonadati</taxon>
        <taxon>Pseudomonadota</taxon>
        <taxon>Betaproteobacteria</taxon>
        <taxon>Burkholderiales</taxon>
        <taxon>Burkholderiaceae</taxon>
        <taxon>Polynucleobacter</taxon>
    </lineage>
</organism>
<dbReference type="Pfam" id="PF13466">
    <property type="entry name" value="STAS_2"/>
    <property type="match status" value="1"/>
</dbReference>
<proteinExistence type="predicted"/>
<evidence type="ECO:0000313" key="3">
    <source>
        <dbReference type="Proteomes" id="UP000198104"/>
    </source>
</evidence>
<protein>
    <submittedName>
        <fullName evidence="2">Anti-anti-sigma factor</fullName>
    </submittedName>
</protein>
<dbReference type="InterPro" id="IPR036513">
    <property type="entry name" value="STAS_dom_sf"/>
</dbReference>
<sequence>MPFLLPVSVTQDNVVQLEKDGLLNLATLRTIDCGGLKDFDSTVLTVLLAWQKKLQADGQQMTVLNAPEKLTVLAGVYGVSQLLGMS</sequence>
<dbReference type="EMBL" id="NGUO01000002">
    <property type="protein sequence ID" value="OWS72622.1"/>
    <property type="molecule type" value="Genomic_DNA"/>
</dbReference>
<dbReference type="AlphaFoldDB" id="A0A254QAR3"/>
<dbReference type="OrthoDB" id="9156744at2"/>
<name>A0A254QAR3_9BURK</name>
<dbReference type="InterPro" id="IPR058548">
    <property type="entry name" value="MlaB-like_STAS"/>
</dbReference>
<evidence type="ECO:0000313" key="2">
    <source>
        <dbReference type="EMBL" id="OWS72622.1"/>
    </source>
</evidence>
<dbReference type="RefSeq" id="WP_088526711.1">
    <property type="nucleotide sequence ID" value="NZ_NGUO01000002.1"/>
</dbReference>